<dbReference type="GO" id="GO:0032259">
    <property type="term" value="P:methylation"/>
    <property type="evidence" value="ECO:0007669"/>
    <property type="project" value="UniProtKB-KW"/>
</dbReference>
<keyword evidence="2" id="KW-0808">Transferase</keyword>
<sequence>MNTDYIIQLTELFHTEVNISCPTELLNAEEIFLYGAGRVGGLVHDVLIGNGHSVAAFLDKRGSREMSYHSKPVYSLKDIGLPQETMQNAVVILSFDGQESEFTAVTNQLRAVGFRNILHYKHFAAFLYNPYDIQTAQQAILDFAALLDEEESIQVLYQFVKAKLTSDFDAFCRPCDELQYFVPSITFSKGYERFVDCGAYVGDSILTGLQHGIPLQSVVCFEPDAKNFALLHKNLANCPTLQTAICFPCGVSERAGKFFFTNQGTAGSHISAYGTEMIQCVSLSEALIGFHPTFIKMDVEGAEYDAVLGARKILEEDKPDLAISVYHKNDDIWRLPALIRSIVPEYRFYLRSHGFYGVDTVLYATI</sequence>
<dbReference type="Pfam" id="PF05050">
    <property type="entry name" value="Methyltransf_21"/>
    <property type="match status" value="1"/>
</dbReference>
<evidence type="ECO:0000313" key="2">
    <source>
        <dbReference type="EMBL" id="SCM83677.1"/>
    </source>
</evidence>
<feature type="domain" description="Methyltransferase FkbM" evidence="1">
    <location>
        <begin position="196"/>
        <end position="354"/>
    </location>
</feature>
<accession>A0A212M1P9</accession>
<gene>
    <name evidence="2" type="ORF">KL86SPO_70535</name>
</gene>
<dbReference type="Gene3D" id="3.40.50.150">
    <property type="entry name" value="Vaccinia Virus protein VP39"/>
    <property type="match status" value="1"/>
</dbReference>
<keyword evidence="2" id="KW-0489">Methyltransferase</keyword>
<dbReference type="InterPro" id="IPR052514">
    <property type="entry name" value="SAM-dependent_MTase"/>
</dbReference>
<organism evidence="2">
    <name type="scientific">uncultured Sporomusa sp</name>
    <dbReference type="NCBI Taxonomy" id="307249"/>
    <lineage>
        <taxon>Bacteria</taxon>
        <taxon>Bacillati</taxon>
        <taxon>Bacillota</taxon>
        <taxon>Negativicutes</taxon>
        <taxon>Selenomonadales</taxon>
        <taxon>Sporomusaceae</taxon>
        <taxon>Sporomusa</taxon>
        <taxon>environmental samples</taxon>
    </lineage>
</organism>
<dbReference type="SUPFAM" id="SSF53335">
    <property type="entry name" value="S-adenosyl-L-methionine-dependent methyltransferases"/>
    <property type="match status" value="1"/>
</dbReference>
<protein>
    <submittedName>
        <fullName evidence="2">Methyltransferase, FkbM family</fullName>
    </submittedName>
</protein>
<name>A0A212M1P9_9FIRM</name>
<dbReference type="GO" id="GO:0008168">
    <property type="term" value="F:methyltransferase activity"/>
    <property type="evidence" value="ECO:0007669"/>
    <property type="project" value="UniProtKB-KW"/>
</dbReference>
<dbReference type="InterPro" id="IPR029063">
    <property type="entry name" value="SAM-dependent_MTases_sf"/>
</dbReference>
<evidence type="ECO:0000259" key="1">
    <source>
        <dbReference type="Pfam" id="PF05050"/>
    </source>
</evidence>
<dbReference type="PANTHER" id="PTHR34203">
    <property type="entry name" value="METHYLTRANSFERASE, FKBM FAMILY PROTEIN"/>
    <property type="match status" value="1"/>
</dbReference>
<proteinExistence type="predicted"/>
<dbReference type="EMBL" id="FMJE01000007">
    <property type="protein sequence ID" value="SCM83677.1"/>
    <property type="molecule type" value="Genomic_DNA"/>
</dbReference>
<dbReference type="PANTHER" id="PTHR34203:SF15">
    <property type="entry name" value="SLL1173 PROTEIN"/>
    <property type="match status" value="1"/>
</dbReference>
<reference evidence="2" key="1">
    <citation type="submission" date="2016-08" db="EMBL/GenBank/DDBJ databases">
        <authorList>
            <person name="Seilhamer J.J."/>
        </authorList>
    </citation>
    <scope>NUCLEOTIDE SEQUENCE</scope>
    <source>
        <strain evidence="2">86</strain>
    </source>
</reference>
<dbReference type="RefSeq" id="WP_288186046.1">
    <property type="nucleotide sequence ID" value="NZ_LT608335.1"/>
</dbReference>
<dbReference type="AlphaFoldDB" id="A0A212M1P9"/>
<dbReference type="NCBIfam" id="TIGR01444">
    <property type="entry name" value="fkbM_fam"/>
    <property type="match status" value="1"/>
</dbReference>
<dbReference type="InterPro" id="IPR006342">
    <property type="entry name" value="FkbM_mtfrase"/>
</dbReference>